<dbReference type="Proteomes" id="UP000682733">
    <property type="component" value="Unassembled WGS sequence"/>
</dbReference>
<accession>A0A8S2JPP9</accession>
<sequence length="285" mass="32980">MTSHKNKEKNKVGDVDNDKEISNSFDCSCRSNVNIRSPTCVNLTPLVLSINTTHSISVNRNTCYTFNHYQISFTFQNNYIKAQVFNNKRICTSIKYENNSLTSLNLFITNKSLSSSTVESIIHLNNESIILLHNNFIQCYEQKQKTINNKCRRFKRNNFQNQKSSSTIVTFNSTSFIEYRQKNLQTIKYPLKLSLRFRTIGRISNGVLLSLTNRKNLLPSNIHQVNNNKLTISEMKSRLDIPTPYIVIEHSTSRIEVTILKFDNILKTVKVSSIKHIHLQLMSKH</sequence>
<gene>
    <name evidence="1" type="ORF">OVA965_LOCUS17051</name>
    <name evidence="2" type="ORF">TMI583_LOCUS17061</name>
</gene>
<evidence type="ECO:0000313" key="2">
    <source>
        <dbReference type="EMBL" id="CAF3819876.1"/>
    </source>
</evidence>
<comment type="caution">
    <text evidence="2">The sequence shown here is derived from an EMBL/GenBank/DDBJ whole genome shotgun (WGS) entry which is preliminary data.</text>
</comment>
<organism evidence="2 3">
    <name type="scientific">Didymodactylos carnosus</name>
    <dbReference type="NCBI Taxonomy" id="1234261"/>
    <lineage>
        <taxon>Eukaryota</taxon>
        <taxon>Metazoa</taxon>
        <taxon>Spiralia</taxon>
        <taxon>Gnathifera</taxon>
        <taxon>Rotifera</taxon>
        <taxon>Eurotatoria</taxon>
        <taxon>Bdelloidea</taxon>
        <taxon>Philodinida</taxon>
        <taxon>Philodinidae</taxon>
        <taxon>Didymodactylos</taxon>
    </lineage>
</organism>
<dbReference type="AlphaFoldDB" id="A0A8S2JPP9"/>
<reference evidence="2" key="1">
    <citation type="submission" date="2021-02" db="EMBL/GenBank/DDBJ databases">
        <authorList>
            <person name="Nowell W R."/>
        </authorList>
    </citation>
    <scope>NUCLEOTIDE SEQUENCE</scope>
</reference>
<dbReference type="EMBL" id="CAJNOK010008074">
    <property type="protein sequence ID" value="CAF1053336.1"/>
    <property type="molecule type" value="Genomic_DNA"/>
</dbReference>
<evidence type="ECO:0000313" key="3">
    <source>
        <dbReference type="Proteomes" id="UP000682733"/>
    </source>
</evidence>
<dbReference type="EMBL" id="CAJOBA010008087">
    <property type="protein sequence ID" value="CAF3819876.1"/>
    <property type="molecule type" value="Genomic_DNA"/>
</dbReference>
<evidence type="ECO:0000313" key="1">
    <source>
        <dbReference type="EMBL" id="CAF1053336.1"/>
    </source>
</evidence>
<proteinExistence type="predicted"/>
<dbReference type="Proteomes" id="UP000677228">
    <property type="component" value="Unassembled WGS sequence"/>
</dbReference>
<protein>
    <submittedName>
        <fullName evidence="2">Uncharacterized protein</fullName>
    </submittedName>
</protein>
<name>A0A8S2JPP9_9BILA</name>